<evidence type="ECO:0000313" key="3">
    <source>
        <dbReference type="Proteomes" id="UP001149090"/>
    </source>
</evidence>
<dbReference type="Proteomes" id="UP001149090">
    <property type="component" value="Unassembled WGS sequence"/>
</dbReference>
<comment type="caution">
    <text evidence="2">The sequence shown here is derived from an EMBL/GenBank/DDBJ whole genome shotgun (WGS) entry which is preliminary data.</text>
</comment>
<keyword evidence="3" id="KW-1185">Reference proteome</keyword>
<evidence type="ECO:0000259" key="1">
    <source>
        <dbReference type="PROSITE" id="PS50097"/>
    </source>
</evidence>
<evidence type="ECO:0000313" key="2">
    <source>
        <dbReference type="EMBL" id="KAJ5080199.1"/>
    </source>
</evidence>
<proteinExistence type="predicted"/>
<dbReference type="PROSITE" id="PS50097">
    <property type="entry name" value="BTB"/>
    <property type="match status" value="1"/>
</dbReference>
<gene>
    <name evidence="2" type="ORF">M0811_03683</name>
</gene>
<dbReference type="OrthoDB" id="45365at2759"/>
<feature type="domain" description="BTB" evidence="1">
    <location>
        <begin position="25"/>
        <end position="95"/>
    </location>
</feature>
<protein>
    <recommendedName>
        <fullName evidence="1">BTB domain-containing protein</fullName>
    </recommendedName>
</protein>
<dbReference type="Pfam" id="PF07534">
    <property type="entry name" value="TLD"/>
    <property type="match status" value="1"/>
</dbReference>
<dbReference type="InterPro" id="IPR000210">
    <property type="entry name" value="BTB/POZ_dom"/>
</dbReference>
<dbReference type="InterPro" id="IPR011333">
    <property type="entry name" value="SKP1/BTB/POZ_sf"/>
</dbReference>
<sequence length="584" mass="68923">MQSQINLIDLANDFRSIRERSLGNPTVIVKLKEEEKKETEVKIHKEFLRFQCPELINKGDEKSNDEIKIDLSKISRKTGEDIINYIYTGEIEITEENIGEIIRAIKILENNQQLEFWCEDFIQESLTTENVLEYLQNNWVKKNEVLFPALMTFLQNNLSHLIYSHYKQICKLSEDIISYIFESDNLNLNSESDLLLLLVNFSIYKSNKNGKVYKNILRKRTRIVPKEAYEFLKKYYKKIRFGLMSKNELEVLRSFNFDFIKDEIQDFEKYSNALNLLPWISTQSGNKEENDKQKKRQTDIMDEIKKKRTDFNFESRKFDPEIKFTPKSNPSKEKIYNYKYLDEVLEDLSKNNIFQVKENFGNYKLAFSTSLHGWSISELHERCKNIEGSWFVVFTTENDDTIFAYSTSDYFNDENTFRINDTNSFIAILYTKLRTGTKDSQNTKIIKKQKTRLKSGSLKDFCFLRLVQREHNKGNPQALLYSRTYGPIFGDYDFGISSNLKVCTTNWGSEYLPISLLHNDGTPMSNFPSGYRFWDKWEEETSNENPAEKQSTKNRMAEFYSQNRHKVIDLQVFGKSLKKAESHN</sequence>
<dbReference type="EMBL" id="JAPDFW010000011">
    <property type="protein sequence ID" value="KAJ5080199.1"/>
    <property type="molecule type" value="Genomic_DNA"/>
</dbReference>
<dbReference type="PANTHER" id="PTHR45632">
    <property type="entry name" value="LD33804P"/>
    <property type="match status" value="1"/>
</dbReference>
<reference evidence="2" key="1">
    <citation type="submission" date="2022-10" db="EMBL/GenBank/DDBJ databases">
        <title>Novel sulphate-reducing endosymbionts in the free-living metamonad Anaeramoeba.</title>
        <authorList>
            <person name="Jerlstrom-Hultqvist J."/>
            <person name="Cepicka I."/>
            <person name="Gallot-Lavallee L."/>
            <person name="Salas-Leiva D."/>
            <person name="Curtis B.A."/>
            <person name="Zahonova K."/>
            <person name="Pipaliya S."/>
            <person name="Dacks J."/>
            <person name="Roger A.J."/>
        </authorList>
    </citation>
    <scope>NUCLEOTIDE SEQUENCE</scope>
    <source>
        <strain evidence="2">BMAN</strain>
    </source>
</reference>
<accession>A0A9Q0RHI8</accession>
<dbReference type="Gene3D" id="3.30.710.10">
    <property type="entry name" value="Potassium Channel Kv1.1, Chain A"/>
    <property type="match status" value="1"/>
</dbReference>
<dbReference type="Pfam" id="PF00651">
    <property type="entry name" value="BTB"/>
    <property type="match status" value="1"/>
</dbReference>
<organism evidence="2 3">
    <name type="scientific">Anaeramoeba ignava</name>
    <name type="common">Anaerobic marine amoeba</name>
    <dbReference type="NCBI Taxonomy" id="1746090"/>
    <lineage>
        <taxon>Eukaryota</taxon>
        <taxon>Metamonada</taxon>
        <taxon>Anaeramoebidae</taxon>
        <taxon>Anaeramoeba</taxon>
    </lineage>
</organism>
<dbReference type="AlphaFoldDB" id="A0A9Q0RHI8"/>
<name>A0A9Q0RHI8_ANAIG</name>
<dbReference type="SUPFAM" id="SSF54695">
    <property type="entry name" value="POZ domain"/>
    <property type="match status" value="1"/>
</dbReference>
<dbReference type="InterPro" id="IPR006571">
    <property type="entry name" value="TLDc_dom"/>
</dbReference>